<gene>
    <name evidence="5" type="ORF">SADUNF_Sadunf14G0105100</name>
</gene>
<protein>
    <recommendedName>
        <fullName evidence="4">CUE domain-containing protein</fullName>
    </recommendedName>
</protein>
<keyword evidence="3" id="KW-0812">Transmembrane</keyword>
<proteinExistence type="predicted"/>
<evidence type="ECO:0000259" key="4">
    <source>
        <dbReference type="PROSITE" id="PS51140"/>
    </source>
</evidence>
<evidence type="ECO:0000256" key="2">
    <source>
        <dbReference type="SAM" id="MobiDB-lite"/>
    </source>
</evidence>
<dbReference type="InterPro" id="IPR003892">
    <property type="entry name" value="CUE"/>
</dbReference>
<sequence length="624" mass="68314">MPAGVAKRAAAFLADMPIKCTGSELFLRIICFVWSQIIAVSLYSNIMGFKTVYKCLTDVFPQVDVRILKAVAIEHSKDADVAVEVVLSEIIPSLSRQSAVPSHPSEDTTPSLPSDGENEQEKETGLRRKQVSLVEGVISEPRLVAKEDAKKTELISGVDDGSSTHQGESQDQPIVLPSGANADTNQLQGHIEGEELILLGKPQFQEGILQPGSSQVPILVSNDLQLGVNSDHTQVFDSFNEQTPRVTTTCLGQENGELCGSWTESESHWKAFNGPENGEFDMIIHAKSSQVESCVDDIVSAATYSVAEQTPDSAEDTHHSDFCGDSENMNSKQHGQIELLEENVKAAKDNKKTLFLEMESVMNLMKEAELKEMAAEQAKDEAARGGLDILIKVEELKQMLIRAKEANDMHAGEVYGEKAILATEVRELQARLLSLSDEKDNALAILDEMRQTLKSRLAAAEELMKTAELEKLEKEEAAQNALVEQEIIMGKVVQESKILQKEAEENAKLREFLMDRGCVVDTLQGEISVICQDVRLLKEKFDERVPLSKSVSSSQTSCILASSGSSVKSLASDLAAEIGETSEHPKEPVGPCSADDQSPELHHKSVERASSNKKQLLDDGWDFV</sequence>
<dbReference type="AlphaFoldDB" id="A0A835MTV5"/>
<dbReference type="PANTHER" id="PTHR48459">
    <property type="entry name" value="CUE DOMAIN-CONTAINING PROTEIN"/>
    <property type="match status" value="1"/>
</dbReference>
<evidence type="ECO:0000313" key="6">
    <source>
        <dbReference type="Proteomes" id="UP000657918"/>
    </source>
</evidence>
<keyword evidence="3" id="KW-0472">Membrane</keyword>
<reference evidence="5 6" key="1">
    <citation type="submission" date="2020-10" db="EMBL/GenBank/DDBJ databases">
        <title>Plant Genome Project.</title>
        <authorList>
            <person name="Zhang R.-G."/>
        </authorList>
    </citation>
    <scope>NUCLEOTIDE SEQUENCE [LARGE SCALE GENOMIC DNA]</scope>
    <source>
        <strain evidence="5">FAFU-HL-1</strain>
        <tissue evidence="5">Leaf</tissue>
    </source>
</reference>
<feature type="region of interest" description="Disordered" evidence="2">
    <location>
        <begin position="574"/>
        <end position="611"/>
    </location>
</feature>
<keyword evidence="1" id="KW-0175">Coiled coil</keyword>
<name>A0A835MTV5_9ROSI</name>
<dbReference type="Proteomes" id="UP000657918">
    <property type="component" value="Unassembled WGS sequence"/>
</dbReference>
<feature type="coiled-coil region" evidence="1">
    <location>
        <begin position="418"/>
        <end position="484"/>
    </location>
</feature>
<organism evidence="5 6">
    <name type="scientific">Salix dunnii</name>
    <dbReference type="NCBI Taxonomy" id="1413687"/>
    <lineage>
        <taxon>Eukaryota</taxon>
        <taxon>Viridiplantae</taxon>
        <taxon>Streptophyta</taxon>
        <taxon>Embryophyta</taxon>
        <taxon>Tracheophyta</taxon>
        <taxon>Spermatophyta</taxon>
        <taxon>Magnoliopsida</taxon>
        <taxon>eudicotyledons</taxon>
        <taxon>Gunneridae</taxon>
        <taxon>Pentapetalae</taxon>
        <taxon>rosids</taxon>
        <taxon>fabids</taxon>
        <taxon>Malpighiales</taxon>
        <taxon>Salicaceae</taxon>
        <taxon>Saliceae</taxon>
        <taxon>Salix</taxon>
    </lineage>
</organism>
<dbReference type="PANTHER" id="PTHR48459:SF1">
    <property type="entry name" value="CUE DOMAIN-CONTAINING PROTEIN"/>
    <property type="match status" value="1"/>
</dbReference>
<dbReference type="PROSITE" id="PS51140">
    <property type="entry name" value="CUE"/>
    <property type="match status" value="1"/>
</dbReference>
<evidence type="ECO:0000313" key="5">
    <source>
        <dbReference type="EMBL" id="KAF9669413.1"/>
    </source>
</evidence>
<feature type="region of interest" description="Disordered" evidence="2">
    <location>
        <begin position="97"/>
        <end position="126"/>
    </location>
</feature>
<feature type="compositionally biased region" description="Polar residues" evidence="2">
    <location>
        <begin position="161"/>
        <end position="172"/>
    </location>
</feature>
<feature type="domain" description="CUE" evidence="4">
    <location>
        <begin position="48"/>
        <end position="91"/>
    </location>
</feature>
<feature type="region of interest" description="Disordered" evidence="2">
    <location>
        <begin position="154"/>
        <end position="180"/>
    </location>
</feature>
<dbReference type="GO" id="GO:0043130">
    <property type="term" value="F:ubiquitin binding"/>
    <property type="evidence" value="ECO:0007669"/>
    <property type="project" value="InterPro"/>
</dbReference>
<evidence type="ECO:0000256" key="3">
    <source>
        <dbReference type="SAM" id="Phobius"/>
    </source>
</evidence>
<keyword evidence="3" id="KW-1133">Transmembrane helix</keyword>
<keyword evidence="6" id="KW-1185">Reference proteome</keyword>
<dbReference type="EMBL" id="JADGMS010000014">
    <property type="protein sequence ID" value="KAF9669413.1"/>
    <property type="molecule type" value="Genomic_DNA"/>
</dbReference>
<feature type="transmembrane region" description="Helical" evidence="3">
    <location>
        <begin position="25"/>
        <end position="46"/>
    </location>
</feature>
<dbReference type="OrthoDB" id="620544at2759"/>
<feature type="region of interest" description="Disordered" evidence="2">
    <location>
        <begin position="307"/>
        <end position="333"/>
    </location>
</feature>
<evidence type="ECO:0000256" key="1">
    <source>
        <dbReference type="SAM" id="Coils"/>
    </source>
</evidence>
<accession>A0A835MTV5</accession>
<comment type="caution">
    <text evidence="5">The sequence shown here is derived from an EMBL/GenBank/DDBJ whole genome shotgun (WGS) entry which is preliminary data.</text>
</comment>